<reference evidence="3 4" key="1">
    <citation type="submission" date="2017-06" db="EMBL/GenBank/DDBJ databases">
        <title>Draft genome sequence of a variant of Elsinoe murrayae.</title>
        <authorList>
            <person name="Cheng Q."/>
        </authorList>
    </citation>
    <scope>NUCLEOTIDE SEQUENCE [LARGE SCALE GENOMIC DNA]</scope>
    <source>
        <strain evidence="3 4">CQ-2017a</strain>
    </source>
</reference>
<protein>
    <submittedName>
        <fullName evidence="3">Cullin-4</fullName>
    </submittedName>
</protein>
<accession>A0A2K1R0Q1</accession>
<feature type="compositionally biased region" description="Low complexity" evidence="1">
    <location>
        <begin position="460"/>
        <end position="490"/>
    </location>
</feature>
<keyword evidence="2" id="KW-0732">Signal</keyword>
<dbReference type="OrthoDB" id="3946035at2759"/>
<dbReference type="InParanoid" id="A0A2K1R0Q1"/>
<feature type="compositionally biased region" description="Polar residues" evidence="1">
    <location>
        <begin position="104"/>
        <end position="121"/>
    </location>
</feature>
<feature type="compositionally biased region" description="Low complexity" evidence="1">
    <location>
        <begin position="143"/>
        <end position="154"/>
    </location>
</feature>
<evidence type="ECO:0000256" key="2">
    <source>
        <dbReference type="SAM" id="SignalP"/>
    </source>
</evidence>
<feature type="compositionally biased region" description="Polar residues" evidence="1">
    <location>
        <begin position="359"/>
        <end position="374"/>
    </location>
</feature>
<feature type="compositionally biased region" description="Polar residues" evidence="1">
    <location>
        <begin position="37"/>
        <end position="50"/>
    </location>
</feature>
<feature type="compositionally biased region" description="Low complexity" evidence="1">
    <location>
        <begin position="436"/>
        <end position="453"/>
    </location>
</feature>
<dbReference type="EMBL" id="NKHZ01000017">
    <property type="protein sequence ID" value="PNS20878.1"/>
    <property type="molecule type" value="Genomic_DNA"/>
</dbReference>
<evidence type="ECO:0000313" key="3">
    <source>
        <dbReference type="EMBL" id="PNS20878.1"/>
    </source>
</evidence>
<dbReference type="AlphaFoldDB" id="A0A2K1R0Q1"/>
<feature type="signal peptide" evidence="2">
    <location>
        <begin position="1"/>
        <end position="18"/>
    </location>
</feature>
<feature type="region of interest" description="Disordered" evidence="1">
    <location>
        <begin position="434"/>
        <end position="490"/>
    </location>
</feature>
<name>A0A2K1R0Q1_9PEZI</name>
<feature type="region of interest" description="Disordered" evidence="1">
    <location>
        <begin position="36"/>
        <end position="194"/>
    </location>
</feature>
<gene>
    <name evidence="3" type="ORF">CAC42_2809</name>
</gene>
<feature type="region of interest" description="Disordered" evidence="1">
    <location>
        <begin position="357"/>
        <end position="381"/>
    </location>
</feature>
<proteinExistence type="predicted"/>
<dbReference type="PROSITE" id="PS51257">
    <property type="entry name" value="PROKAR_LIPOPROTEIN"/>
    <property type="match status" value="1"/>
</dbReference>
<feature type="compositionally biased region" description="Polar residues" evidence="1">
    <location>
        <begin position="163"/>
        <end position="194"/>
    </location>
</feature>
<sequence length="490" mass="48984">MKLVYSLAVLALAGQAAAAGGSCAMTPLDDKTIQALGGQSKSNAPTSTRPDSGPGTQPGAGTGSALTKPAQPATGKKSAIRRRAVHGDIHLNRRAGAVKPPAAGSSSAVQRGSSVPNSRQPARSGDNVEMAPVSAASTSNVQARPPSANPATAPNAPPVGNSPVGTNPAANPASQNPTTQMQNGVQLPQAPQNARITQDRLPTTTQDIEQNRPQGQNGLQTQVQAQNRNPVAAAGTAMGNAVGACVKMICAPLNKAFNYITGASKLTDPAAVIKLRNDWGRSLAAGLIAGGVAAVTITRQTAATDRLAAEQANVAQQNQMMMAIARCQISTSNPLSDFCAGLANPQGPVKRAATLAPAANQQNAKQTSAQSCPKQSDAEKSGMFQKLVETAGLGMAQSGELQRMGLSFDGGSDAWIVFDPSGFPQAMAQLEKQGMGAASATSSATKSSAGTTAPETSAQGGKPTGSAPGAGAAALSPAAGPAAAPKAGSK</sequence>
<evidence type="ECO:0000256" key="1">
    <source>
        <dbReference type="SAM" id="MobiDB-lite"/>
    </source>
</evidence>
<keyword evidence="4" id="KW-1185">Reference proteome</keyword>
<feature type="chain" id="PRO_5014378313" evidence="2">
    <location>
        <begin position="19"/>
        <end position="490"/>
    </location>
</feature>
<comment type="caution">
    <text evidence="3">The sequence shown here is derived from an EMBL/GenBank/DDBJ whole genome shotgun (WGS) entry which is preliminary data.</text>
</comment>
<dbReference type="Proteomes" id="UP000243797">
    <property type="component" value="Unassembled WGS sequence"/>
</dbReference>
<evidence type="ECO:0000313" key="4">
    <source>
        <dbReference type="Proteomes" id="UP000243797"/>
    </source>
</evidence>
<organism evidence="3 4">
    <name type="scientific">Sphaceloma murrayae</name>
    <dbReference type="NCBI Taxonomy" id="2082308"/>
    <lineage>
        <taxon>Eukaryota</taxon>
        <taxon>Fungi</taxon>
        <taxon>Dikarya</taxon>
        <taxon>Ascomycota</taxon>
        <taxon>Pezizomycotina</taxon>
        <taxon>Dothideomycetes</taxon>
        <taxon>Dothideomycetidae</taxon>
        <taxon>Myriangiales</taxon>
        <taxon>Elsinoaceae</taxon>
        <taxon>Sphaceloma</taxon>
    </lineage>
</organism>